<dbReference type="PANTHER" id="PTHR37471">
    <property type="entry name" value="UNNAMED PRODUCT"/>
    <property type="match status" value="1"/>
</dbReference>
<protein>
    <submittedName>
        <fullName evidence="2">Uncharacterized protein</fullName>
    </submittedName>
</protein>
<accession>A0A9Q5HR51</accession>
<reference evidence="2" key="1">
    <citation type="submission" date="2016-06" db="EMBL/GenBank/DDBJ databases">
        <title>Draft Genome sequence of the fungus Inonotus baumii.</title>
        <authorList>
            <person name="Zhu H."/>
            <person name="Lin W."/>
        </authorList>
    </citation>
    <scope>NUCLEOTIDE SEQUENCE</scope>
    <source>
        <strain evidence="2">821</strain>
    </source>
</reference>
<keyword evidence="1" id="KW-0812">Transmembrane</keyword>
<dbReference type="AlphaFoldDB" id="A0A9Q5HR51"/>
<dbReference type="OrthoDB" id="6431331at2759"/>
<dbReference type="Proteomes" id="UP000757232">
    <property type="component" value="Unassembled WGS sequence"/>
</dbReference>
<dbReference type="PANTHER" id="PTHR37471:SF1">
    <property type="entry name" value="AB HYDROLASE-1 DOMAIN-CONTAINING PROTEIN"/>
    <property type="match status" value="1"/>
</dbReference>
<keyword evidence="1" id="KW-0472">Membrane</keyword>
<name>A0A9Q5HR51_SANBA</name>
<keyword evidence="1" id="KW-1133">Transmembrane helix</keyword>
<proteinExistence type="predicted"/>
<dbReference type="EMBL" id="LNZH02000215">
    <property type="protein sequence ID" value="OCB84411.1"/>
    <property type="molecule type" value="Genomic_DNA"/>
</dbReference>
<dbReference type="SUPFAM" id="SSF53474">
    <property type="entry name" value="alpha/beta-Hydrolases"/>
    <property type="match status" value="1"/>
</dbReference>
<keyword evidence="3" id="KW-1185">Reference proteome</keyword>
<comment type="caution">
    <text evidence="2">The sequence shown here is derived from an EMBL/GenBank/DDBJ whole genome shotgun (WGS) entry which is preliminary data.</text>
</comment>
<gene>
    <name evidence="2" type="ORF">A7U60_g8395</name>
</gene>
<evidence type="ECO:0000313" key="2">
    <source>
        <dbReference type="EMBL" id="OCB84411.1"/>
    </source>
</evidence>
<dbReference type="Gene3D" id="3.40.50.1820">
    <property type="entry name" value="alpha/beta hydrolase"/>
    <property type="match status" value="1"/>
</dbReference>
<sequence length="521" mass="60171">MAEDICEALPPSRRRDFTFYLALVFFVGPVWGVVPASWLYVVYSIAYWRFLSYSHANLILLACAFVEVLFSIYYSYLSRKISGPSPISPSDLDELRLAFKRLLQSGLVPLPEDGGDEEYYSTDRPSSPDAVIERLERDDPRAIDYRNRSRTWFRKVPWSRVRSVQFRQWLCWSVFNAVPPPEDQLHQTHRMLLDEATELMEKRIGCKIPEGSDPSVQPLRLSLDPVNVVHRPLIWYIFVKIANAYIRTKYEMKYGLVYGRFRDLEYLFRVPPGYNRAKGPDPVVFLHGLGLGIWQYQHILRHFLDELPDTPILIPIQPQISQDIFHQRFLRPMLRHEKVECLAGIIDRLGWAGPSVDERYGVTLLSHSNGSYNHAWMLKTFPQMVTRSCFADPVTFCSWDGDVCYNFVYQPCATGVELVIRYFVGTELGVANVIQRHFDWLSNTLWFEEIPNARDPTHSLFLLGGKDSILDAQRVKKYLISHGVKKGLWYDPNGRHGQALLVGEAGVNTVISWIKDCNVKS</sequence>
<feature type="transmembrane region" description="Helical" evidence="1">
    <location>
        <begin position="19"/>
        <end position="46"/>
    </location>
</feature>
<evidence type="ECO:0000256" key="1">
    <source>
        <dbReference type="SAM" id="Phobius"/>
    </source>
</evidence>
<organism evidence="2 3">
    <name type="scientific">Sanghuangporus baumii</name>
    <name type="common">Phellinus baumii</name>
    <dbReference type="NCBI Taxonomy" id="108892"/>
    <lineage>
        <taxon>Eukaryota</taxon>
        <taxon>Fungi</taxon>
        <taxon>Dikarya</taxon>
        <taxon>Basidiomycota</taxon>
        <taxon>Agaricomycotina</taxon>
        <taxon>Agaricomycetes</taxon>
        <taxon>Hymenochaetales</taxon>
        <taxon>Hymenochaetaceae</taxon>
        <taxon>Sanghuangporus</taxon>
    </lineage>
</organism>
<dbReference type="InterPro" id="IPR029058">
    <property type="entry name" value="AB_hydrolase_fold"/>
</dbReference>
<evidence type="ECO:0000313" key="3">
    <source>
        <dbReference type="Proteomes" id="UP000757232"/>
    </source>
</evidence>
<feature type="transmembrane region" description="Helical" evidence="1">
    <location>
        <begin position="58"/>
        <end position="76"/>
    </location>
</feature>